<dbReference type="Proteomes" id="UP000055024">
    <property type="component" value="Unassembled WGS sequence"/>
</dbReference>
<dbReference type="AlphaFoldDB" id="A0A0V1HTF4"/>
<organism evidence="2 3">
    <name type="scientific">Trichinella zimbabwensis</name>
    <dbReference type="NCBI Taxonomy" id="268475"/>
    <lineage>
        <taxon>Eukaryota</taxon>
        <taxon>Metazoa</taxon>
        <taxon>Ecdysozoa</taxon>
        <taxon>Nematoda</taxon>
        <taxon>Enoplea</taxon>
        <taxon>Dorylaimia</taxon>
        <taxon>Trichinellida</taxon>
        <taxon>Trichinellidae</taxon>
        <taxon>Trichinella</taxon>
    </lineage>
</organism>
<protein>
    <submittedName>
        <fullName evidence="2">Uncharacterized protein</fullName>
    </submittedName>
</protein>
<evidence type="ECO:0000313" key="3">
    <source>
        <dbReference type="Proteomes" id="UP000055024"/>
    </source>
</evidence>
<dbReference type="OrthoDB" id="5919683at2759"/>
<evidence type="ECO:0000313" key="2">
    <source>
        <dbReference type="EMBL" id="KRZ13583.1"/>
    </source>
</evidence>
<comment type="caution">
    <text evidence="2">The sequence shown here is derived from an EMBL/GenBank/DDBJ whole genome shotgun (WGS) entry which is preliminary data.</text>
</comment>
<proteinExistence type="predicted"/>
<accession>A0A0V1HTF4</accession>
<name>A0A0V1HTF4_9BILA</name>
<keyword evidence="3" id="KW-1185">Reference proteome</keyword>
<sequence length="109" mass="12823">MNIRFQDELFLSSTLPLTIQVLGNNSQLLTQILKMGLGSAFVRMSVFWFSLSMCWMSVFPSYLFFTNKVEPHINVLHRIVELWILAEVNCSHVSHEEFRLLLHFRDFSK</sequence>
<dbReference type="EMBL" id="JYDP01000031">
    <property type="protein sequence ID" value="KRZ13583.1"/>
    <property type="molecule type" value="Genomic_DNA"/>
</dbReference>
<keyword evidence="1" id="KW-1133">Transmembrane helix</keyword>
<evidence type="ECO:0000256" key="1">
    <source>
        <dbReference type="SAM" id="Phobius"/>
    </source>
</evidence>
<gene>
    <name evidence="2" type="ORF">T11_18360</name>
</gene>
<keyword evidence="1" id="KW-0472">Membrane</keyword>
<feature type="transmembrane region" description="Helical" evidence="1">
    <location>
        <begin position="47"/>
        <end position="65"/>
    </location>
</feature>
<keyword evidence="1" id="KW-0812">Transmembrane</keyword>
<reference evidence="2 3" key="1">
    <citation type="submission" date="2015-01" db="EMBL/GenBank/DDBJ databases">
        <title>Evolution of Trichinella species and genotypes.</title>
        <authorList>
            <person name="Korhonen P.K."/>
            <person name="Edoardo P."/>
            <person name="Giuseppe L.R."/>
            <person name="Gasser R.B."/>
        </authorList>
    </citation>
    <scope>NUCLEOTIDE SEQUENCE [LARGE SCALE GENOMIC DNA]</scope>
    <source>
        <strain evidence="2">ISS1029</strain>
    </source>
</reference>